<comment type="caution">
    <text evidence="1">The sequence shown here is derived from an EMBL/GenBank/DDBJ whole genome shotgun (WGS) entry which is preliminary data.</text>
</comment>
<dbReference type="EMBL" id="JAFCMP010000290">
    <property type="protein sequence ID" value="KAG5181871.1"/>
    <property type="molecule type" value="Genomic_DNA"/>
</dbReference>
<protein>
    <submittedName>
        <fullName evidence="1">Putative carboxypeptidase</fullName>
    </submittedName>
</protein>
<dbReference type="SUPFAM" id="SSF55486">
    <property type="entry name" value="Metalloproteases ('zincins'), catalytic domain"/>
    <property type="match status" value="1"/>
</dbReference>
<dbReference type="PRINTS" id="PR00998">
    <property type="entry name" value="CRBOXYPTASET"/>
</dbReference>
<dbReference type="CDD" id="cd06460">
    <property type="entry name" value="M32_Taq"/>
    <property type="match status" value="1"/>
</dbReference>
<organism evidence="1 2">
    <name type="scientific">Tribonema minus</name>
    <dbReference type="NCBI Taxonomy" id="303371"/>
    <lineage>
        <taxon>Eukaryota</taxon>
        <taxon>Sar</taxon>
        <taxon>Stramenopiles</taxon>
        <taxon>Ochrophyta</taxon>
        <taxon>PX clade</taxon>
        <taxon>Xanthophyceae</taxon>
        <taxon>Tribonematales</taxon>
        <taxon>Tribonemataceae</taxon>
        <taxon>Tribonema</taxon>
    </lineage>
</organism>
<dbReference type="Pfam" id="PF02074">
    <property type="entry name" value="Peptidase_M32"/>
    <property type="match status" value="1"/>
</dbReference>
<gene>
    <name evidence="1" type="ORF">JKP88DRAFT_270016</name>
</gene>
<dbReference type="AlphaFoldDB" id="A0A836CFE7"/>
<dbReference type="GO" id="GO:0004181">
    <property type="term" value="F:metallocarboxypeptidase activity"/>
    <property type="evidence" value="ECO:0007669"/>
    <property type="project" value="InterPro"/>
</dbReference>
<keyword evidence="1" id="KW-0645">Protease</keyword>
<dbReference type="PANTHER" id="PTHR34217">
    <property type="entry name" value="METAL-DEPENDENT CARBOXYPEPTIDASE"/>
    <property type="match status" value="1"/>
</dbReference>
<evidence type="ECO:0000313" key="2">
    <source>
        <dbReference type="Proteomes" id="UP000664859"/>
    </source>
</evidence>
<dbReference type="PANTHER" id="PTHR34217:SF1">
    <property type="entry name" value="CARBOXYPEPTIDASE 1"/>
    <property type="match status" value="1"/>
</dbReference>
<dbReference type="Gene3D" id="1.10.1370.30">
    <property type="match status" value="1"/>
</dbReference>
<keyword evidence="1" id="KW-0121">Carboxypeptidase</keyword>
<dbReference type="GO" id="GO:0006508">
    <property type="term" value="P:proteolysis"/>
    <property type="evidence" value="ECO:0007669"/>
    <property type="project" value="InterPro"/>
</dbReference>
<dbReference type="Proteomes" id="UP000664859">
    <property type="component" value="Unassembled WGS sequence"/>
</dbReference>
<keyword evidence="1" id="KW-0378">Hydrolase</keyword>
<dbReference type="OrthoDB" id="10249837at2759"/>
<name>A0A836CFE7_9STRA</name>
<dbReference type="PROSITE" id="PS52034">
    <property type="entry name" value="PEPTIDASE_M32"/>
    <property type="match status" value="1"/>
</dbReference>
<accession>A0A836CFE7</accession>
<evidence type="ECO:0000313" key="1">
    <source>
        <dbReference type="EMBL" id="KAG5181871.1"/>
    </source>
</evidence>
<reference evidence="1" key="1">
    <citation type="submission" date="2021-02" db="EMBL/GenBank/DDBJ databases">
        <title>First Annotated Genome of the Yellow-green Alga Tribonema minus.</title>
        <authorList>
            <person name="Mahan K.M."/>
        </authorList>
    </citation>
    <scope>NUCLEOTIDE SEQUENCE</scope>
    <source>
        <strain evidence="1">UTEX B ZZ1240</strain>
    </source>
</reference>
<keyword evidence="2" id="KW-1185">Reference proteome</keyword>
<dbReference type="InterPro" id="IPR001333">
    <property type="entry name" value="Peptidase_M32_Taq"/>
</dbReference>
<proteinExistence type="predicted"/>
<sequence>MARVPHWRAVAIATAIFQAPAGAFMLKTLGFRTSRAVVALGVINSSSASASIKESVTNAYVKLCDRLREIDRLNGVQAVLGWDEQVMMPSGAAKARSMQKSALAGAVFEKRTAADLGALVSELRRADTTDVLGAEKAAVVRDAIRDFDHEMRKSKDMAAREAELEGRAYHAWVKARKENDWPAFAPLLSEMVHLKSEVAAATRPEMGVYDANIDVFERGMSRERLAEVFTELKAGLTPLLSAILDKIKADGDSSGDSSGALSPSPSWEVKKQEALCRQIAEKLGFDLEHGRLDVSPHPFTSGFHPTDVRITTRYSENWIEGIAGTVHEVCNVATQVGHALYEQGRRGGSDNDDFDGLPISRALSMGVHESQSLLWERMVFLGRPFWKFATPLFHEHFPHTAECTSEDFYRAVNKVSPGLIRVNADEVTYPMHIILRFELEQALFSGDLKVADVPAWWNKAMKDTLDVEVPSDAQGCLQDVHHAAGAFGYFPSYTLGAIMACQFYEAAKRAIPDLEDKIASGDFKPLKEWLNQNIHSIGSLYDSPDKLLEVVTGERLDPMALVRHLTRKYSELYKLQL</sequence>